<sequence length="149" mass="14986">MPLPAAAAAVVAVALFSMCRSASALTVQCHGAPGAQTPTILTTDYETLSNDILSNNFNPPLSDPIKLGPVQQQPFPNIGTASACLSNDFIFESASIALSDVQAAAAAIFSQCFLVPGVTSGTGGQSTLTSNDGSGITVIFNVAPPGLAC</sequence>
<gene>
    <name evidence="2" type="ORF">PV07_11011</name>
</gene>
<name>A0A0D2BWJ4_9EURO</name>
<feature type="signal peptide" evidence="1">
    <location>
        <begin position="1"/>
        <end position="24"/>
    </location>
</feature>
<keyword evidence="3" id="KW-1185">Reference proteome</keyword>
<dbReference type="VEuPathDB" id="FungiDB:PV07_11011"/>
<dbReference type="OrthoDB" id="10300249at2759"/>
<evidence type="ECO:0000313" key="2">
    <source>
        <dbReference type="EMBL" id="KIW22745.1"/>
    </source>
</evidence>
<evidence type="ECO:0000313" key="3">
    <source>
        <dbReference type="Proteomes" id="UP000054466"/>
    </source>
</evidence>
<accession>A0A0D2BWJ4</accession>
<feature type="chain" id="PRO_5002239358" evidence="1">
    <location>
        <begin position="25"/>
        <end position="149"/>
    </location>
</feature>
<dbReference type="HOGENOM" id="CLU_1749449_0_0_1"/>
<evidence type="ECO:0000256" key="1">
    <source>
        <dbReference type="SAM" id="SignalP"/>
    </source>
</evidence>
<dbReference type="AlphaFoldDB" id="A0A0D2BWJ4"/>
<proteinExistence type="predicted"/>
<keyword evidence="1" id="KW-0732">Signal</keyword>
<reference evidence="2 3" key="1">
    <citation type="submission" date="2015-01" db="EMBL/GenBank/DDBJ databases">
        <title>The Genome Sequence of Cladophialophora immunda CBS83496.</title>
        <authorList>
            <consortium name="The Broad Institute Genomics Platform"/>
            <person name="Cuomo C."/>
            <person name="de Hoog S."/>
            <person name="Gorbushina A."/>
            <person name="Stielow B."/>
            <person name="Teixiera M."/>
            <person name="Abouelleil A."/>
            <person name="Chapman S.B."/>
            <person name="Priest M."/>
            <person name="Young S.K."/>
            <person name="Wortman J."/>
            <person name="Nusbaum C."/>
            <person name="Birren B."/>
        </authorList>
    </citation>
    <scope>NUCLEOTIDE SEQUENCE [LARGE SCALE GENOMIC DNA]</scope>
    <source>
        <strain evidence="2 3">CBS 83496</strain>
    </source>
</reference>
<dbReference type="GeneID" id="27350205"/>
<dbReference type="EMBL" id="KN847046">
    <property type="protein sequence ID" value="KIW22745.1"/>
    <property type="molecule type" value="Genomic_DNA"/>
</dbReference>
<protein>
    <submittedName>
        <fullName evidence="2">Uncharacterized protein</fullName>
    </submittedName>
</protein>
<dbReference type="RefSeq" id="XP_016242961.1">
    <property type="nucleotide sequence ID" value="XM_016398399.1"/>
</dbReference>
<organism evidence="2 3">
    <name type="scientific">Cladophialophora immunda</name>
    <dbReference type="NCBI Taxonomy" id="569365"/>
    <lineage>
        <taxon>Eukaryota</taxon>
        <taxon>Fungi</taxon>
        <taxon>Dikarya</taxon>
        <taxon>Ascomycota</taxon>
        <taxon>Pezizomycotina</taxon>
        <taxon>Eurotiomycetes</taxon>
        <taxon>Chaetothyriomycetidae</taxon>
        <taxon>Chaetothyriales</taxon>
        <taxon>Herpotrichiellaceae</taxon>
        <taxon>Cladophialophora</taxon>
    </lineage>
</organism>
<dbReference type="Proteomes" id="UP000054466">
    <property type="component" value="Unassembled WGS sequence"/>
</dbReference>